<dbReference type="CDD" id="cd00326">
    <property type="entry name" value="alpha_CA"/>
    <property type="match status" value="1"/>
</dbReference>
<name>A0ABM1DZN9_PRICU</name>
<protein>
    <recommendedName>
        <fullName evidence="3">carbonic anhydrase</fullName>
        <ecNumber evidence="3">4.2.1.1</ecNumber>
    </recommendedName>
</protein>
<dbReference type="GeneID" id="106807556"/>
<dbReference type="Pfam" id="PF00194">
    <property type="entry name" value="Carb_anhydrase"/>
    <property type="match status" value="1"/>
</dbReference>
<dbReference type="RefSeq" id="XP_014665409.1">
    <property type="nucleotide sequence ID" value="XM_014809923.1"/>
</dbReference>
<evidence type="ECO:0000313" key="10">
    <source>
        <dbReference type="RefSeq" id="XP_014665409.1"/>
    </source>
</evidence>
<dbReference type="PANTHER" id="PTHR18952">
    <property type="entry name" value="CARBONIC ANHYDRASE"/>
    <property type="match status" value="1"/>
</dbReference>
<dbReference type="PANTHER" id="PTHR18952:SF141">
    <property type="entry name" value="CARBONIC ANHYDRASE"/>
    <property type="match status" value="1"/>
</dbReference>
<evidence type="ECO:0000256" key="7">
    <source>
        <dbReference type="ARBA" id="ARBA00048348"/>
    </source>
</evidence>
<feature type="domain" description="Alpha-carbonic anhydrase" evidence="8">
    <location>
        <begin position="4"/>
        <end position="264"/>
    </location>
</feature>
<dbReference type="EC" id="4.2.1.1" evidence="3"/>
<dbReference type="Proteomes" id="UP000695022">
    <property type="component" value="Unplaced"/>
</dbReference>
<reference evidence="10 11" key="1">
    <citation type="submission" date="2025-05" db="UniProtKB">
        <authorList>
            <consortium name="RefSeq"/>
        </authorList>
    </citation>
    <scope>IDENTIFICATION</scope>
</reference>
<evidence type="ECO:0000256" key="4">
    <source>
        <dbReference type="ARBA" id="ARBA00022723"/>
    </source>
</evidence>
<gene>
    <name evidence="10 11 12" type="primary">LOC106807556</name>
</gene>
<dbReference type="SMART" id="SM01057">
    <property type="entry name" value="Carb_anhydrase"/>
    <property type="match status" value="1"/>
</dbReference>
<dbReference type="RefSeq" id="XP_014665410.1">
    <property type="nucleotide sequence ID" value="XM_014809924.1"/>
</dbReference>
<accession>A0ABM1DZN9</accession>
<comment type="catalytic activity">
    <reaction evidence="7">
        <text>hydrogencarbonate + H(+) = CO2 + H2O</text>
        <dbReference type="Rhea" id="RHEA:10748"/>
        <dbReference type="ChEBI" id="CHEBI:15377"/>
        <dbReference type="ChEBI" id="CHEBI:15378"/>
        <dbReference type="ChEBI" id="CHEBI:16526"/>
        <dbReference type="ChEBI" id="CHEBI:17544"/>
        <dbReference type="EC" id="4.2.1.1"/>
    </reaction>
</comment>
<dbReference type="InterPro" id="IPR001148">
    <property type="entry name" value="CA_dom"/>
</dbReference>
<evidence type="ECO:0000256" key="5">
    <source>
        <dbReference type="ARBA" id="ARBA00022833"/>
    </source>
</evidence>
<evidence type="ECO:0000256" key="6">
    <source>
        <dbReference type="ARBA" id="ARBA00023239"/>
    </source>
</evidence>
<dbReference type="Gene3D" id="3.10.200.10">
    <property type="entry name" value="Alpha carbonic anhydrase"/>
    <property type="match status" value="1"/>
</dbReference>
<organism evidence="9 11">
    <name type="scientific">Priapulus caudatus</name>
    <name type="common">Priapulid worm</name>
    <dbReference type="NCBI Taxonomy" id="37621"/>
    <lineage>
        <taxon>Eukaryota</taxon>
        <taxon>Metazoa</taxon>
        <taxon>Ecdysozoa</taxon>
        <taxon>Scalidophora</taxon>
        <taxon>Priapulida</taxon>
        <taxon>Priapulimorpha</taxon>
        <taxon>Priapulimorphida</taxon>
        <taxon>Priapulidae</taxon>
        <taxon>Priapulus</taxon>
    </lineage>
</organism>
<comment type="similarity">
    <text evidence="2">Belongs to the alpha-carbonic anhydrase family.</text>
</comment>
<sequence>MASEQWIYEGEGAPEKWPQLYPASGGKCQSPIDIKTRATHFDATMTPVCVNYVPEETTVVNTGWSFQIPFKGKDSYIKGGPLNYKYQLAQLHFHWGSSASSGSEHTVDGKSSAGELHIVHWNSDRYGSVKEAAQHADGLAVLGFLIRVKGGDEEHSKMKTVTDALAKIPFKGDSHSIGLFSPGWLMPDDLKQYWTYNGSLTTPPCSEAVSWLVFKNTLPISAPQLNAFRSLHWNSAEKTNACDMMVDNWRPVQELGGRRVRASFT</sequence>
<keyword evidence="4" id="KW-0479">Metal-binding</keyword>
<dbReference type="InterPro" id="IPR023561">
    <property type="entry name" value="Carbonic_anhydrase_a-class"/>
</dbReference>
<keyword evidence="6" id="KW-0456">Lyase</keyword>
<evidence type="ECO:0000259" key="8">
    <source>
        <dbReference type="PROSITE" id="PS51144"/>
    </source>
</evidence>
<comment type="cofactor">
    <cofactor evidence="1">
        <name>Zn(2+)</name>
        <dbReference type="ChEBI" id="CHEBI:29105"/>
    </cofactor>
</comment>
<evidence type="ECO:0000313" key="12">
    <source>
        <dbReference type="RefSeq" id="XP_014665411.1"/>
    </source>
</evidence>
<evidence type="ECO:0000313" key="9">
    <source>
        <dbReference type="Proteomes" id="UP000695022"/>
    </source>
</evidence>
<dbReference type="SUPFAM" id="SSF51069">
    <property type="entry name" value="Carbonic anhydrase"/>
    <property type="match status" value="1"/>
</dbReference>
<evidence type="ECO:0000256" key="2">
    <source>
        <dbReference type="ARBA" id="ARBA00010718"/>
    </source>
</evidence>
<evidence type="ECO:0000256" key="3">
    <source>
        <dbReference type="ARBA" id="ARBA00012925"/>
    </source>
</evidence>
<evidence type="ECO:0000313" key="11">
    <source>
        <dbReference type="RefSeq" id="XP_014665410.1"/>
    </source>
</evidence>
<dbReference type="InterPro" id="IPR036398">
    <property type="entry name" value="CA_dom_sf"/>
</dbReference>
<dbReference type="RefSeq" id="XP_014665411.1">
    <property type="nucleotide sequence ID" value="XM_014809925.1"/>
</dbReference>
<dbReference type="PROSITE" id="PS51144">
    <property type="entry name" value="ALPHA_CA_2"/>
    <property type="match status" value="1"/>
</dbReference>
<proteinExistence type="inferred from homology"/>
<keyword evidence="5" id="KW-0862">Zinc</keyword>
<evidence type="ECO:0000256" key="1">
    <source>
        <dbReference type="ARBA" id="ARBA00001947"/>
    </source>
</evidence>
<keyword evidence="9" id="KW-1185">Reference proteome</keyword>